<organism evidence="1 2">
    <name type="scientific">Panagrolaimus sp. ES5</name>
    <dbReference type="NCBI Taxonomy" id="591445"/>
    <lineage>
        <taxon>Eukaryota</taxon>
        <taxon>Metazoa</taxon>
        <taxon>Ecdysozoa</taxon>
        <taxon>Nematoda</taxon>
        <taxon>Chromadorea</taxon>
        <taxon>Rhabditida</taxon>
        <taxon>Tylenchina</taxon>
        <taxon>Panagrolaimomorpha</taxon>
        <taxon>Panagrolaimoidea</taxon>
        <taxon>Panagrolaimidae</taxon>
        <taxon>Panagrolaimus</taxon>
    </lineage>
</organism>
<sequence>MKKAASLLPGDPEFGDLEISRAAILSIAQTYARDLKKYEVALKHYEQLRRILIQLKSSKVHLAENRLDVALSKMECHHLFSFEEQKDAFEKVEMPKDDIVLYVKYLEGYIDFLNGHKNREGVLDILNDLNSELLKYSSFQSDSQEDPPTTSSQDQFDLLSDKEIFQKVKDYYKVEEEVEEKKRKIKLKNKHGENLLHEAAKESLKKVKFLIERCGYKLVINEKDNSNWTPLSEAVSHGHLDIVEYLIEHGAEMNTISKEALVDEDDKDC</sequence>
<accession>A0AC34FRL4</accession>
<dbReference type="WBParaSite" id="ES5_v2.g19975.t1">
    <property type="protein sequence ID" value="ES5_v2.g19975.t1"/>
    <property type="gene ID" value="ES5_v2.g19975"/>
</dbReference>
<dbReference type="Proteomes" id="UP000887579">
    <property type="component" value="Unplaced"/>
</dbReference>
<name>A0AC34FRL4_9BILA</name>
<protein>
    <submittedName>
        <fullName evidence="2">Uncharacterized protein</fullName>
    </submittedName>
</protein>
<evidence type="ECO:0000313" key="1">
    <source>
        <dbReference type="Proteomes" id="UP000887579"/>
    </source>
</evidence>
<evidence type="ECO:0000313" key="2">
    <source>
        <dbReference type="WBParaSite" id="ES5_v2.g19975.t1"/>
    </source>
</evidence>
<reference evidence="2" key="1">
    <citation type="submission" date="2022-11" db="UniProtKB">
        <authorList>
            <consortium name="WormBaseParasite"/>
        </authorList>
    </citation>
    <scope>IDENTIFICATION</scope>
</reference>
<proteinExistence type="predicted"/>